<dbReference type="Pfam" id="PF01535">
    <property type="entry name" value="PPR"/>
    <property type="match status" value="1"/>
</dbReference>
<dbReference type="InterPro" id="IPR002885">
    <property type="entry name" value="PPR_rpt"/>
</dbReference>
<sequence length="218" mass="24375">MISRQLPSLFLRSKTTIHLLQIHCLILKTALDFDPLSVSGFISSACSISVDFARVFFDRLPISPPLFSWNSIIRQYAKSPQPIEAVKLFSGLLRTGIRPDNFTYPFVLKACGRCSMLEEGGAVHSLIFKTGLYSDRYIGNTLLRMYAACSAIGFSRQVFDEMTYRDVVSWSSIIAGYVACNLPLNALRMFQNIKLENVQPNSVTLELLSSRCMPSVGI</sequence>
<proteinExistence type="predicted"/>
<dbReference type="Proteomes" id="UP000607653">
    <property type="component" value="Unassembled WGS sequence"/>
</dbReference>
<dbReference type="NCBIfam" id="TIGR00756">
    <property type="entry name" value="PPR"/>
    <property type="match status" value="1"/>
</dbReference>
<dbReference type="InterPro" id="IPR011990">
    <property type="entry name" value="TPR-like_helical_dom_sf"/>
</dbReference>
<evidence type="ECO:0000256" key="1">
    <source>
        <dbReference type="ARBA" id="ARBA00022737"/>
    </source>
</evidence>
<dbReference type="GO" id="GO:0003723">
    <property type="term" value="F:RNA binding"/>
    <property type="evidence" value="ECO:0007669"/>
    <property type="project" value="InterPro"/>
</dbReference>
<organism evidence="3 4">
    <name type="scientific">Nelumbo nucifera</name>
    <name type="common">Sacred lotus</name>
    <dbReference type="NCBI Taxonomy" id="4432"/>
    <lineage>
        <taxon>Eukaryota</taxon>
        <taxon>Viridiplantae</taxon>
        <taxon>Streptophyta</taxon>
        <taxon>Embryophyta</taxon>
        <taxon>Tracheophyta</taxon>
        <taxon>Spermatophyta</taxon>
        <taxon>Magnoliopsida</taxon>
        <taxon>Proteales</taxon>
        <taxon>Nelumbonaceae</taxon>
        <taxon>Nelumbo</taxon>
    </lineage>
</organism>
<dbReference type="FunFam" id="1.25.40.10:FF:000427">
    <property type="entry name" value="Pentatricopeptide repeat-containing protein chloroplastic"/>
    <property type="match status" value="1"/>
</dbReference>
<gene>
    <name evidence="3" type="ORF">HUJ06_000386</name>
</gene>
<dbReference type="PANTHER" id="PTHR47926">
    <property type="entry name" value="PENTATRICOPEPTIDE REPEAT-CONTAINING PROTEIN"/>
    <property type="match status" value="1"/>
</dbReference>
<accession>A0A822ZGI5</accession>
<evidence type="ECO:0000256" key="2">
    <source>
        <dbReference type="PROSITE-ProRule" id="PRU00708"/>
    </source>
</evidence>
<evidence type="ECO:0008006" key="5">
    <source>
        <dbReference type="Google" id="ProtNLM"/>
    </source>
</evidence>
<dbReference type="AlphaFoldDB" id="A0A822ZGI5"/>
<dbReference type="EMBL" id="DUZY01000006">
    <property type="protein sequence ID" value="DAD42156.1"/>
    <property type="molecule type" value="Genomic_DNA"/>
</dbReference>
<evidence type="ECO:0000313" key="4">
    <source>
        <dbReference type="Proteomes" id="UP000607653"/>
    </source>
</evidence>
<dbReference type="Pfam" id="PF13041">
    <property type="entry name" value="PPR_2"/>
    <property type="match status" value="1"/>
</dbReference>
<keyword evidence="4" id="KW-1185">Reference proteome</keyword>
<keyword evidence="1" id="KW-0677">Repeat</keyword>
<comment type="caution">
    <text evidence="3">The sequence shown here is derived from an EMBL/GenBank/DDBJ whole genome shotgun (WGS) entry which is preliminary data.</text>
</comment>
<dbReference type="InterPro" id="IPR046960">
    <property type="entry name" value="PPR_At4g14850-like_plant"/>
</dbReference>
<feature type="repeat" description="PPR" evidence="2">
    <location>
        <begin position="65"/>
        <end position="99"/>
    </location>
</feature>
<dbReference type="GO" id="GO:0009451">
    <property type="term" value="P:RNA modification"/>
    <property type="evidence" value="ECO:0007669"/>
    <property type="project" value="InterPro"/>
</dbReference>
<name>A0A822ZGI5_NELNU</name>
<evidence type="ECO:0000313" key="3">
    <source>
        <dbReference type="EMBL" id="DAD42156.1"/>
    </source>
</evidence>
<feature type="repeat" description="PPR" evidence="2">
    <location>
        <begin position="166"/>
        <end position="200"/>
    </location>
</feature>
<protein>
    <recommendedName>
        <fullName evidence="5">Pentatricopeptide repeat-containing protein</fullName>
    </recommendedName>
</protein>
<dbReference type="Gene3D" id="1.25.40.10">
    <property type="entry name" value="Tetratricopeptide repeat domain"/>
    <property type="match status" value="1"/>
</dbReference>
<dbReference type="PROSITE" id="PS51375">
    <property type="entry name" value="PPR"/>
    <property type="match status" value="2"/>
</dbReference>
<reference evidence="3 4" key="1">
    <citation type="journal article" date="2020" name="Mol. Biol. Evol.">
        <title>Distinct Expression and Methylation Patterns for Genes with Different Fates following a Single Whole-Genome Duplication in Flowering Plants.</title>
        <authorList>
            <person name="Shi T."/>
            <person name="Rahmani R.S."/>
            <person name="Gugger P.F."/>
            <person name="Wang M."/>
            <person name="Li H."/>
            <person name="Zhang Y."/>
            <person name="Li Z."/>
            <person name="Wang Q."/>
            <person name="Van de Peer Y."/>
            <person name="Marchal K."/>
            <person name="Chen J."/>
        </authorList>
    </citation>
    <scope>NUCLEOTIDE SEQUENCE [LARGE SCALE GENOMIC DNA]</scope>
    <source>
        <tissue evidence="3">Leaf</tissue>
    </source>
</reference>